<evidence type="ECO:0000313" key="3">
    <source>
        <dbReference type="Proteomes" id="UP000003191"/>
    </source>
</evidence>
<organism evidence="2 3">
    <name type="scientific">Bifidobacterium breve DSM 20213 = JCM 1192</name>
    <dbReference type="NCBI Taxonomy" id="518634"/>
    <lineage>
        <taxon>Bacteria</taxon>
        <taxon>Bacillati</taxon>
        <taxon>Actinomycetota</taxon>
        <taxon>Actinomycetes</taxon>
        <taxon>Bifidobacteriales</taxon>
        <taxon>Bifidobacteriaceae</taxon>
        <taxon>Bifidobacterium</taxon>
    </lineage>
</organism>
<feature type="region of interest" description="Disordered" evidence="1">
    <location>
        <begin position="15"/>
        <end position="81"/>
    </location>
</feature>
<reference evidence="2 3" key="1">
    <citation type="submission" date="2010-02" db="EMBL/GenBank/DDBJ databases">
        <authorList>
            <person name="Weinstock G."/>
            <person name="Sodergren E."/>
            <person name="Clifton S."/>
            <person name="Fulton L."/>
            <person name="Fulton B."/>
            <person name="Courtney L."/>
            <person name="Fronick C."/>
            <person name="Harrison M."/>
            <person name="Strong C."/>
            <person name="Farmer C."/>
            <person name="Delahaunty K."/>
            <person name="Markovic C."/>
            <person name="Hall O."/>
            <person name="Minx P."/>
            <person name="Tomlinson C."/>
            <person name="Mitreva M."/>
            <person name="Nelson J."/>
            <person name="Hou S."/>
            <person name="Wollam A."/>
            <person name="Pepin K.H."/>
            <person name="Johnson M."/>
            <person name="Bhonagiri V."/>
            <person name="Zhang X."/>
            <person name="Suruliraj S."/>
            <person name="Warren W."/>
            <person name="Chinwalla A."/>
            <person name="Mardis E.R."/>
            <person name="Wilson R.K."/>
        </authorList>
    </citation>
    <scope>NUCLEOTIDE SEQUENCE [LARGE SCALE GENOMIC DNA]</scope>
    <source>
        <strain evidence="2 3">DSM 20213</strain>
    </source>
</reference>
<dbReference type="AlphaFoldDB" id="D4BSJ5"/>
<proteinExistence type="predicted"/>
<protein>
    <submittedName>
        <fullName evidence="2">Uncharacterized protein</fullName>
    </submittedName>
</protein>
<evidence type="ECO:0000256" key="1">
    <source>
        <dbReference type="SAM" id="MobiDB-lite"/>
    </source>
</evidence>
<evidence type="ECO:0000313" key="2">
    <source>
        <dbReference type="EMBL" id="EFE88064.1"/>
    </source>
</evidence>
<name>D4BSJ5_BIFBR</name>
<comment type="caution">
    <text evidence="2">The sequence shown here is derived from an EMBL/GenBank/DDBJ whole genome shotgun (WGS) entry which is preliminary data.</text>
</comment>
<sequence>MMLAQFKRFDGQALGVDKCGKKSGEREEKAGEIPILPHTTPMNKFAPKPNHLRNKLDTTPDPPVFPHKAENFQKPIKFMST</sequence>
<accession>D4BSJ5</accession>
<dbReference type="Proteomes" id="UP000003191">
    <property type="component" value="Unassembled WGS sequence"/>
</dbReference>
<feature type="compositionally biased region" description="Basic and acidic residues" evidence="1">
    <location>
        <begin position="18"/>
        <end position="31"/>
    </location>
</feature>
<keyword evidence="3" id="KW-1185">Reference proteome</keyword>
<dbReference type="EMBL" id="ACCG02000057">
    <property type="protein sequence ID" value="EFE88064.1"/>
    <property type="molecule type" value="Genomic_DNA"/>
</dbReference>
<dbReference type="HOGENOM" id="CLU_2566955_0_0_11"/>
<gene>
    <name evidence="2" type="ORF">BIFBRE_05087</name>
</gene>